<dbReference type="PANTHER" id="PTHR43591">
    <property type="entry name" value="METHYLTRANSFERASE"/>
    <property type="match status" value="1"/>
</dbReference>
<dbReference type="CDD" id="cd02440">
    <property type="entry name" value="AdoMet_MTases"/>
    <property type="match status" value="1"/>
</dbReference>
<dbReference type="STRING" id="392500.Swoo_2001"/>
<protein>
    <submittedName>
        <fullName evidence="2">Methyltransferase type 11</fullName>
    </submittedName>
</protein>
<dbReference type="eggNOG" id="COG2226">
    <property type="taxonomic scope" value="Bacteria"/>
</dbReference>
<dbReference type="EMBL" id="CP000961">
    <property type="protein sequence ID" value="ACA86285.1"/>
    <property type="molecule type" value="Genomic_DNA"/>
</dbReference>
<dbReference type="InterPro" id="IPR013216">
    <property type="entry name" value="Methyltransf_11"/>
</dbReference>
<dbReference type="SUPFAM" id="SSF53335">
    <property type="entry name" value="S-adenosyl-L-methionine-dependent methyltransferases"/>
    <property type="match status" value="1"/>
</dbReference>
<reference evidence="2 3" key="1">
    <citation type="submission" date="2008-02" db="EMBL/GenBank/DDBJ databases">
        <title>Complete sequence of Shewanella woodyi ATCC 51908.</title>
        <authorList>
            <consortium name="US DOE Joint Genome Institute"/>
            <person name="Copeland A."/>
            <person name="Lucas S."/>
            <person name="Lapidus A."/>
            <person name="Glavina del Rio T."/>
            <person name="Dalin E."/>
            <person name="Tice H."/>
            <person name="Bruce D."/>
            <person name="Goodwin L."/>
            <person name="Pitluck S."/>
            <person name="Sims D."/>
            <person name="Brettin T."/>
            <person name="Detter J.C."/>
            <person name="Han C."/>
            <person name="Kuske C.R."/>
            <person name="Schmutz J."/>
            <person name="Larimer F."/>
            <person name="Land M."/>
            <person name="Hauser L."/>
            <person name="Kyrpides N."/>
            <person name="Lykidis A."/>
            <person name="Zhao J.-S."/>
            <person name="Richardson P."/>
        </authorList>
    </citation>
    <scope>NUCLEOTIDE SEQUENCE [LARGE SCALE GENOMIC DNA]</scope>
    <source>
        <strain evidence="3">ATCC 51908 / MS32</strain>
    </source>
</reference>
<dbReference type="Proteomes" id="UP000002168">
    <property type="component" value="Chromosome"/>
</dbReference>
<dbReference type="HOGENOM" id="CLU_1077358_0_0_6"/>
<dbReference type="Gene3D" id="3.40.50.150">
    <property type="entry name" value="Vaccinia Virus protein VP39"/>
    <property type="match status" value="1"/>
</dbReference>
<organism evidence="2 3">
    <name type="scientific">Shewanella woodyi (strain ATCC 51908 / MS32)</name>
    <dbReference type="NCBI Taxonomy" id="392500"/>
    <lineage>
        <taxon>Bacteria</taxon>
        <taxon>Pseudomonadati</taxon>
        <taxon>Pseudomonadota</taxon>
        <taxon>Gammaproteobacteria</taxon>
        <taxon>Alteromonadales</taxon>
        <taxon>Shewanellaceae</taxon>
        <taxon>Shewanella</taxon>
    </lineage>
</organism>
<name>B1KQP6_SHEWM</name>
<evidence type="ECO:0000313" key="3">
    <source>
        <dbReference type="Proteomes" id="UP000002168"/>
    </source>
</evidence>
<dbReference type="InterPro" id="IPR029063">
    <property type="entry name" value="SAM-dependent_MTases_sf"/>
</dbReference>
<dbReference type="GO" id="GO:0008757">
    <property type="term" value="F:S-adenosylmethionine-dependent methyltransferase activity"/>
    <property type="evidence" value="ECO:0007669"/>
    <property type="project" value="InterPro"/>
</dbReference>
<accession>B1KQP6</accession>
<feature type="domain" description="Methyltransferase type 11" evidence="1">
    <location>
        <begin position="55"/>
        <end position="156"/>
    </location>
</feature>
<keyword evidence="3" id="KW-1185">Reference proteome</keyword>
<dbReference type="AlphaFoldDB" id="B1KQP6"/>
<sequence length="238" mass="26602">MFKIQDRKPRKAPFKDIDVARAYDLGMRKSALMSYQKPANRILEQAKDEMSDIVEVGVNTGLLSLYIGGKLPDTPVSGIEENKILLEVAEENLNLAVWSSNKGDIEFEGGKFHAMPFEDGSADIVFSFSSLHMWRNPIAVLKECKRICKHDGIVIIEDLNRAAEEGHITFVLQFIKDGGNEFIEALGSSYTPAESRKLLNEAGLEEWNVYQEDLGLIISSKPIDSLSSNLYTEDSNDN</sequence>
<proteinExistence type="predicted"/>
<evidence type="ECO:0000313" key="2">
    <source>
        <dbReference type="EMBL" id="ACA86285.1"/>
    </source>
</evidence>
<evidence type="ECO:0000259" key="1">
    <source>
        <dbReference type="Pfam" id="PF08241"/>
    </source>
</evidence>
<dbReference type="KEGG" id="swd:Swoo_2001"/>
<gene>
    <name evidence="2" type="ordered locus">Swoo_2001</name>
</gene>
<keyword evidence="2" id="KW-0808">Transferase</keyword>
<dbReference type="RefSeq" id="WP_012324631.1">
    <property type="nucleotide sequence ID" value="NC_010506.1"/>
</dbReference>
<keyword evidence="2" id="KW-0489">Methyltransferase</keyword>
<dbReference type="GO" id="GO:0032259">
    <property type="term" value="P:methylation"/>
    <property type="evidence" value="ECO:0007669"/>
    <property type="project" value="UniProtKB-KW"/>
</dbReference>
<dbReference type="Pfam" id="PF08241">
    <property type="entry name" value="Methyltransf_11"/>
    <property type="match status" value="1"/>
</dbReference>